<dbReference type="Proteomes" id="UP000196655">
    <property type="component" value="Unassembled WGS sequence"/>
</dbReference>
<feature type="region of interest" description="Disordered" evidence="2">
    <location>
        <begin position="1"/>
        <end position="35"/>
    </location>
</feature>
<reference evidence="5" key="1">
    <citation type="submission" date="2017-05" db="EMBL/GenBank/DDBJ databases">
        <authorList>
            <person name="Macchi M."/>
            <person name="Festa S."/>
            <person name="Coppotelli B.M."/>
            <person name="Morelli I.S."/>
        </authorList>
    </citation>
    <scope>NUCLEOTIDE SEQUENCE [LARGE SCALE GENOMIC DNA]</scope>
    <source>
        <strain evidence="5">I</strain>
    </source>
</reference>
<evidence type="ECO:0000259" key="3">
    <source>
        <dbReference type="PROSITE" id="PS51740"/>
    </source>
</evidence>
<comment type="caution">
    <text evidence="4">The sequence shown here is derived from an EMBL/GenBank/DDBJ whole genome shotgun (WGS) entry which is preliminary data.</text>
</comment>
<sequence length="109" mass="12187">MISSVQVRHPIGRSFDGRHMSTAEATVGPGGRVTIPKSVRDQLHIRPGTKMEFVRTRDGNWTVRLKDARGRVIGVVEERRPRRRFAEFLGHAGPGPTTDEIMALTRGDE</sequence>
<dbReference type="Gene3D" id="2.10.260.10">
    <property type="match status" value="1"/>
</dbReference>
<keyword evidence="1" id="KW-0238">DNA-binding</keyword>
<evidence type="ECO:0000313" key="4">
    <source>
        <dbReference type="EMBL" id="OWJ64739.1"/>
    </source>
</evidence>
<gene>
    <name evidence="4" type="ORF">BWR60_23310</name>
</gene>
<accession>A0A211ZHJ1</accession>
<dbReference type="AlphaFoldDB" id="A0A211ZHJ1"/>
<dbReference type="SMART" id="SM00966">
    <property type="entry name" value="SpoVT_AbrB"/>
    <property type="match status" value="1"/>
</dbReference>
<dbReference type="InterPro" id="IPR037914">
    <property type="entry name" value="SpoVT-AbrB_sf"/>
</dbReference>
<dbReference type="SUPFAM" id="SSF89447">
    <property type="entry name" value="AbrB/MazE/MraZ-like"/>
    <property type="match status" value="1"/>
</dbReference>
<evidence type="ECO:0000313" key="5">
    <source>
        <dbReference type="Proteomes" id="UP000196655"/>
    </source>
</evidence>
<name>A0A211ZHJ1_9PROT</name>
<keyword evidence="5" id="KW-1185">Reference proteome</keyword>
<proteinExistence type="predicted"/>
<dbReference type="GO" id="GO:0003677">
    <property type="term" value="F:DNA binding"/>
    <property type="evidence" value="ECO:0007669"/>
    <property type="project" value="UniProtKB-UniRule"/>
</dbReference>
<dbReference type="PROSITE" id="PS51740">
    <property type="entry name" value="SPOVT_ABRB"/>
    <property type="match status" value="1"/>
</dbReference>
<dbReference type="NCBIfam" id="TIGR01439">
    <property type="entry name" value="lp_hng_hel_AbrB"/>
    <property type="match status" value="1"/>
</dbReference>
<evidence type="ECO:0000256" key="2">
    <source>
        <dbReference type="SAM" id="MobiDB-lite"/>
    </source>
</evidence>
<organism evidence="4 5">
    <name type="scientific">Inquilinus limosus</name>
    <dbReference type="NCBI Taxonomy" id="171674"/>
    <lineage>
        <taxon>Bacteria</taxon>
        <taxon>Pseudomonadati</taxon>
        <taxon>Pseudomonadota</taxon>
        <taxon>Alphaproteobacteria</taxon>
        <taxon>Rhodospirillales</taxon>
        <taxon>Rhodospirillaceae</taxon>
        <taxon>Inquilinus</taxon>
    </lineage>
</organism>
<dbReference type="Pfam" id="PF04014">
    <property type="entry name" value="MazE_antitoxin"/>
    <property type="match status" value="1"/>
</dbReference>
<evidence type="ECO:0000256" key="1">
    <source>
        <dbReference type="PROSITE-ProRule" id="PRU01076"/>
    </source>
</evidence>
<dbReference type="EMBL" id="NHON01000051">
    <property type="protein sequence ID" value="OWJ64739.1"/>
    <property type="molecule type" value="Genomic_DNA"/>
</dbReference>
<feature type="domain" description="SpoVT-AbrB" evidence="3">
    <location>
        <begin position="22"/>
        <end position="68"/>
    </location>
</feature>
<protein>
    <recommendedName>
        <fullName evidence="3">SpoVT-AbrB domain-containing protein</fullName>
    </recommendedName>
</protein>
<dbReference type="STRING" id="1122125.GCA_000423185_04249"/>
<dbReference type="InterPro" id="IPR007159">
    <property type="entry name" value="SpoVT-AbrB_dom"/>
</dbReference>